<dbReference type="Proteomes" id="UP001141259">
    <property type="component" value="Unassembled WGS sequence"/>
</dbReference>
<dbReference type="AlphaFoldDB" id="A0A9X2VWF4"/>
<evidence type="ECO:0000313" key="2">
    <source>
        <dbReference type="EMBL" id="MCS7482948.1"/>
    </source>
</evidence>
<name>A0A9X2VWF4_9PSEU</name>
<protein>
    <submittedName>
        <fullName evidence="2">DJ-1/PfpI family protein</fullName>
    </submittedName>
</protein>
<dbReference type="EMBL" id="JANYMP010000027">
    <property type="protein sequence ID" value="MCS7482948.1"/>
    <property type="molecule type" value="Genomic_DNA"/>
</dbReference>
<dbReference type="PANTHER" id="PTHR43130:SF2">
    <property type="entry name" value="DJ-1_PFPI DOMAIN-CONTAINING PROTEIN"/>
    <property type="match status" value="1"/>
</dbReference>
<dbReference type="InterPro" id="IPR029062">
    <property type="entry name" value="Class_I_gatase-like"/>
</dbReference>
<feature type="domain" description="DJ-1/PfpI" evidence="1">
    <location>
        <begin position="15"/>
        <end position="173"/>
    </location>
</feature>
<reference evidence="2" key="1">
    <citation type="submission" date="2022-08" db="EMBL/GenBank/DDBJ databases">
        <authorList>
            <person name="Tistechok S."/>
            <person name="Samborskyy M."/>
            <person name="Roman I."/>
        </authorList>
    </citation>
    <scope>NUCLEOTIDE SEQUENCE</scope>
    <source>
        <strain evidence="2">DSM 103496</strain>
    </source>
</reference>
<dbReference type="Gene3D" id="3.40.50.880">
    <property type="match status" value="1"/>
</dbReference>
<dbReference type="PANTHER" id="PTHR43130">
    <property type="entry name" value="ARAC-FAMILY TRANSCRIPTIONAL REGULATOR"/>
    <property type="match status" value="1"/>
</dbReference>
<sequence length="240" mass="25516">MSFDKSIFTERPLAVAMLLFDGHTALDFVGPHTAFAGAGMEVHLVAETLRPVLTDSGFAISPTATFDDCPAEVDILFVPGGAVDKAMLNDAVIDFLVDRGSRASYITSVCNGSLVLAAAGLLDGYRSATHWATRDHLARLGVEVSTERVCVDRNRFSGGGVTAGIDFGLTIVAHVLDDDAAKFCQLAMEYDPKPPFDAGSPEGAGPAVVARFNQFTAEFNDIFNNAVSRVLEQREAAVSK</sequence>
<dbReference type="CDD" id="cd03139">
    <property type="entry name" value="GATase1_PfpI_2"/>
    <property type="match status" value="1"/>
</dbReference>
<dbReference type="InterPro" id="IPR002818">
    <property type="entry name" value="DJ-1/PfpI"/>
</dbReference>
<evidence type="ECO:0000313" key="3">
    <source>
        <dbReference type="Proteomes" id="UP001141259"/>
    </source>
</evidence>
<dbReference type="RefSeq" id="WP_259628413.1">
    <property type="nucleotide sequence ID" value="NZ_JANYMP010000027.1"/>
</dbReference>
<keyword evidence="3" id="KW-1185">Reference proteome</keyword>
<dbReference type="Pfam" id="PF01965">
    <property type="entry name" value="DJ-1_PfpI"/>
    <property type="match status" value="1"/>
</dbReference>
<proteinExistence type="predicted"/>
<evidence type="ECO:0000259" key="1">
    <source>
        <dbReference type="Pfam" id="PF01965"/>
    </source>
</evidence>
<comment type="caution">
    <text evidence="2">The sequence shown here is derived from an EMBL/GenBank/DDBJ whole genome shotgun (WGS) entry which is preliminary data.</text>
</comment>
<dbReference type="SUPFAM" id="SSF52317">
    <property type="entry name" value="Class I glutamine amidotransferase-like"/>
    <property type="match status" value="1"/>
</dbReference>
<dbReference type="InterPro" id="IPR052158">
    <property type="entry name" value="INH-QAR"/>
</dbReference>
<gene>
    <name evidence="2" type="ORF">NZH93_39385</name>
</gene>
<dbReference type="GO" id="GO:0006355">
    <property type="term" value="P:regulation of DNA-templated transcription"/>
    <property type="evidence" value="ECO:0007669"/>
    <property type="project" value="TreeGrafter"/>
</dbReference>
<organism evidence="2 3">
    <name type="scientific">Umezawaea endophytica</name>
    <dbReference type="NCBI Taxonomy" id="1654476"/>
    <lineage>
        <taxon>Bacteria</taxon>
        <taxon>Bacillati</taxon>
        <taxon>Actinomycetota</taxon>
        <taxon>Actinomycetes</taxon>
        <taxon>Pseudonocardiales</taxon>
        <taxon>Pseudonocardiaceae</taxon>
        <taxon>Umezawaea</taxon>
    </lineage>
</organism>
<accession>A0A9X2VWF4</accession>